<evidence type="ECO:0000313" key="3">
    <source>
        <dbReference type="EMBL" id="KGA30199.1"/>
    </source>
</evidence>
<dbReference type="EMBL" id="JQOH01000002">
    <property type="protein sequence ID" value="KGA30199.1"/>
    <property type="molecule type" value="Genomic_DNA"/>
</dbReference>
<keyword evidence="1" id="KW-0472">Membrane</keyword>
<dbReference type="AlphaFoldDB" id="A0AAW3EPS2"/>
<dbReference type="EMBL" id="JQHP01000001">
    <property type="protein sequence ID" value="KFX09997.1"/>
    <property type="molecule type" value="Genomic_DNA"/>
</dbReference>
<evidence type="ECO:0000256" key="1">
    <source>
        <dbReference type="SAM" id="Phobius"/>
    </source>
</evidence>
<keyword evidence="1" id="KW-0812">Transmembrane</keyword>
<reference evidence="4 5" key="1">
    <citation type="submission" date="2014-08" db="EMBL/GenBank/DDBJ databases">
        <title>Genome sequences of NCPPB Pectobacterium isolates.</title>
        <authorList>
            <person name="Glover R.H."/>
            <person name="Sapp M."/>
            <person name="Elphinstone J."/>
        </authorList>
    </citation>
    <scope>NUCLEOTIDE SEQUENCE [LARGE SCALE GENOMIC DNA]</scope>
    <source>
        <strain evidence="2 4">NCPPB 3701</strain>
        <strain evidence="3 5">NCPPB3702</strain>
    </source>
</reference>
<dbReference type="Proteomes" id="UP000029436">
    <property type="component" value="Unassembled WGS sequence"/>
</dbReference>
<gene>
    <name evidence="2" type="ORF">JV38_03485</name>
    <name evidence="3" type="ORF">KU73_07210</name>
</gene>
<keyword evidence="1" id="KW-1133">Transmembrane helix</keyword>
<proteinExistence type="predicted"/>
<evidence type="ECO:0000313" key="4">
    <source>
        <dbReference type="Proteomes" id="UP000029257"/>
    </source>
</evidence>
<protein>
    <submittedName>
        <fullName evidence="2">Uncharacterized protein</fullName>
    </submittedName>
</protein>
<keyword evidence="5" id="KW-1185">Reference proteome</keyword>
<organism evidence="2 4">
    <name type="scientific">Pectobacterium wasabiae</name>
    <dbReference type="NCBI Taxonomy" id="55208"/>
    <lineage>
        <taxon>Bacteria</taxon>
        <taxon>Pseudomonadati</taxon>
        <taxon>Pseudomonadota</taxon>
        <taxon>Gammaproteobacteria</taxon>
        <taxon>Enterobacterales</taxon>
        <taxon>Pectobacteriaceae</taxon>
        <taxon>Pectobacterium</taxon>
    </lineage>
</organism>
<accession>A0AAW3EPS2</accession>
<sequence length="79" mass="8564">MICRLIIQSSDNFLDAVFISSIMTVANFIIGIQNKASCVTGSEYDSCTSDDIIAVPEIVSLYLLPASVRPSTNIVFSDE</sequence>
<feature type="transmembrane region" description="Helical" evidence="1">
    <location>
        <begin position="12"/>
        <end position="32"/>
    </location>
</feature>
<evidence type="ECO:0000313" key="2">
    <source>
        <dbReference type="EMBL" id="KFX09997.1"/>
    </source>
</evidence>
<name>A0AAW3EPS2_9GAMM</name>
<comment type="caution">
    <text evidence="2">The sequence shown here is derived from an EMBL/GenBank/DDBJ whole genome shotgun (WGS) entry which is preliminary data.</text>
</comment>
<dbReference type="Proteomes" id="UP000029257">
    <property type="component" value="Unassembled WGS sequence"/>
</dbReference>
<evidence type="ECO:0000313" key="5">
    <source>
        <dbReference type="Proteomes" id="UP000029436"/>
    </source>
</evidence>